<name>A0ABC8T043_9AQUA</name>
<evidence type="ECO:0000313" key="2">
    <source>
        <dbReference type="EMBL" id="CAK9160779.1"/>
    </source>
</evidence>
<dbReference type="Proteomes" id="UP001642360">
    <property type="component" value="Unassembled WGS sequence"/>
</dbReference>
<keyword evidence="3" id="KW-1185">Reference proteome</keyword>
<feature type="non-terminal residue" evidence="2">
    <location>
        <position position="1"/>
    </location>
</feature>
<dbReference type="AlphaFoldDB" id="A0ABC8T043"/>
<accession>A0ABC8T043</accession>
<sequence length="59" mass="6709">DYGITMYDQGYTDHGYVEYSHEPPPLDYSQMTPPPPPPPAYFHAPQMFSDENPNACSIM</sequence>
<evidence type="ECO:0000256" key="1">
    <source>
        <dbReference type="SAM" id="MobiDB-lite"/>
    </source>
</evidence>
<feature type="region of interest" description="Disordered" evidence="1">
    <location>
        <begin position="15"/>
        <end position="40"/>
    </location>
</feature>
<evidence type="ECO:0000313" key="3">
    <source>
        <dbReference type="Proteomes" id="UP001642360"/>
    </source>
</evidence>
<feature type="compositionally biased region" description="Pro residues" evidence="1">
    <location>
        <begin position="22"/>
        <end position="40"/>
    </location>
</feature>
<gene>
    <name evidence="2" type="ORF">ILEXP_LOCUS29564</name>
</gene>
<comment type="caution">
    <text evidence="2">The sequence shown here is derived from an EMBL/GenBank/DDBJ whole genome shotgun (WGS) entry which is preliminary data.</text>
</comment>
<reference evidence="2 3" key="1">
    <citation type="submission" date="2024-02" db="EMBL/GenBank/DDBJ databases">
        <authorList>
            <person name="Vignale AGUSTIN F."/>
            <person name="Sosa J E."/>
            <person name="Modenutti C."/>
        </authorList>
    </citation>
    <scope>NUCLEOTIDE SEQUENCE [LARGE SCALE GENOMIC DNA]</scope>
</reference>
<protein>
    <submittedName>
        <fullName evidence="2">Uncharacterized protein</fullName>
    </submittedName>
</protein>
<organism evidence="2 3">
    <name type="scientific">Ilex paraguariensis</name>
    <name type="common">yerba mate</name>
    <dbReference type="NCBI Taxonomy" id="185542"/>
    <lineage>
        <taxon>Eukaryota</taxon>
        <taxon>Viridiplantae</taxon>
        <taxon>Streptophyta</taxon>
        <taxon>Embryophyta</taxon>
        <taxon>Tracheophyta</taxon>
        <taxon>Spermatophyta</taxon>
        <taxon>Magnoliopsida</taxon>
        <taxon>eudicotyledons</taxon>
        <taxon>Gunneridae</taxon>
        <taxon>Pentapetalae</taxon>
        <taxon>asterids</taxon>
        <taxon>campanulids</taxon>
        <taxon>Aquifoliales</taxon>
        <taxon>Aquifoliaceae</taxon>
        <taxon>Ilex</taxon>
    </lineage>
</organism>
<dbReference type="EMBL" id="CAUOFW020003580">
    <property type="protein sequence ID" value="CAK9160779.1"/>
    <property type="molecule type" value="Genomic_DNA"/>
</dbReference>
<proteinExistence type="predicted"/>